<accession>A0AA36M774</accession>
<dbReference type="AlphaFoldDB" id="A0AA36M774"/>
<evidence type="ECO:0000313" key="3">
    <source>
        <dbReference type="Proteomes" id="UP001176961"/>
    </source>
</evidence>
<dbReference type="EMBL" id="CATQJL010000223">
    <property type="protein sequence ID" value="CAJ0600423.1"/>
    <property type="molecule type" value="Genomic_DNA"/>
</dbReference>
<gene>
    <name evidence="2" type="ORF">CYNAS_LOCUS12406</name>
</gene>
<evidence type="ECO:0000313" key="2">
    <source>
        <dbReference type="EMBL" id="CAJ0600423.1"/>
    </source>
</evidence>
<evidence type="ECO:0000256" key="1">
    <source>
        <dbReference type="SAM" id="SignalP"/>
    </source>
</evidence>
<proteinExistence type="predicted"/>
<keyword evidence="1" id="KW-0732">Signal</keyword>
<protein>
    <submittedName>
        <fullName evidence="2">Uncharacterized protein</fullName>
    </submittedName>
</protein>
<comment type="caution">
    <text evidence="2">The sequence shown here is derived from an EMBL/GenBank/DDBJ whole genome shotgun (WGS) entry which is preliminary data.</text>
</comment>
<sequence>MQLFHFLFVLLGPFMIVQSAAGQKRNVSTTAEAQSVPATGQEDDVTPQSFGGFISGLLDFIGVPRAPGMKEGKHYWQY</sequence>
<dbReference type="Proteomes" id="UP001176961">
    <property type="component" value="Unassembled WGS sequence"/>
</dbReference>
<organism evidence="2 3">
    <name type="scientific">Cylicocyclus nassatus</name>
    <name type="common">Nematode worm</name>
    <dbReference type="NCBI Taxonomy" id="53992"/>
    <lineage>
        <taxon>Eukaryota</taxon>
        <taxon>Metazoa</taxon>
        <taxon>Ecdysozoa</taxon>
        <taxon>Nematoda</taxon>
        <taxon>Chromadorea</taxon>
        <taxon>Rhabditida</taxon>
        <taxon>Rhabditina</taxon>
        <taxon>Rhabditomorpha</taxon>
        <taxon>Strongyloidea</taxon>
        <taxon>Strongylidae</taxon>
        <taxon>Cylicocyclus</taxon>
    </lineage>
</organism>
<feature type="chain" id="PRO_5041462593" evidence="1">
    <location>
        <begin position="23"/>
        <end position="78"/>
    </location>
</feature>
<reference evidence="2" key="1">
    <citation type="submission" date="2023-07" db="EMBL/GenBank/DDBJ databases">
        <authorList>
            <consortium name="CYATHOMIX"/>
        </authorList>
    </citation>
    <scope>NUCLEOTIDE SEQUENCE</scope>
    <source>
        <strain evidence="2">N/A</strain>
    </source>
</reference>
<keyword evidence="3" id="KW-1185">Reference proteome</keyword>
<feature type="signal peptide" evidence="1">
    <location>
        <begin position="1"/>
        <end position="22"/>
    </location>
</feature>
<name>A0AA36M774_CYLNA</name>